<sequence length="88" mass="9392">MFQQGMNRFLTGLALLALVDVASQVYLTTCARMDVPLLKGAANTACVAACAIKKCGSGYCRIVKGRKTCLCRGCPRGNIPLEVLLKGR</sequence>
<dbReference type="Pfam" id="PF16839">
    <property type="entry name" value="Antimicrobial25"/>
    <property type="match status" value="1"/>
</dbReference>
<dbReference type="AlphaFoldDB" id="A0A016RTM4"/>
<feature type="chain" id="PRO_5001488495" evidence="1">
    <location>
        <begin position="25"/>
        <end position="88"/>
    </location>
</feature>
<dbReference type="OrthoDB" id="5786696at2759"/>
<dbReference type="PANTHER" id="PTHR37971:SF1">
    <property type="entry name" value="ANTIBACTERIAL FACTOR-RELATED PEPTIDE 1-RELATED"/>
    <property type="match status" value="1"/>
</dbReference>
<keyword evidence="3" id="KW-1185">Reference proteome</keyword>
<dbReference type="InterPro" id="IPR038204">
    <property type="entry name" value="Abf-1/2_sf"/>
</dbReference>
<keyword evidence="1" id="KW-0732">Signal</keyword>
<dbReference type="InterPro" id="IPR031770">
    <property type="entry name" value="Abf-1/2"/>
</dbReference>
<dbReference type="EMBL" id="JARK01001714">
    <property type="protein sequence ID" value="EYB81641.1"/>
    <property type="molecule type" value="Genomic_DNA"/>
</dbReference>
<name>A0A016RTM4_9BILA</name>
<evidence type="ECO:0000313" key="3">
    <source>
        <dbReference type="Proteomes" id="UP000024635"/>
    </source>
</evidence>
<feature type="signal peptide" evidence="1">
    <location>
        <begin position="1"/>
        <end position="24"/>
    </location>
</feature>
<comment type="caution">
    <text evidence="2">The sequence shown here is derived from an EMBL/GenBank/DDBJ whole genome shotgun (WGS) entry which is preliminary data.</text>
</comment>
<accession>A0A016RTM4</accession>
<proteinExistence type="predicted"/>
<dbReference type="Gene3D" id="3.30.30.110">
    <property type="entry name" value="Antibacterial factor-related peptide"/>
    <property type="match status" value="1"/>
</dbReference>
<protein>
    <submittedName>
        <fullName evidence="2">Uncharacterized protein</fullName>
    </submittedName>
</protein>
<gene>
    <name evidence="2" type="primary">Acey_s0378.g311</name>
    <name evidence="2" type="ORF">Y032_0378g311</name>
</gene>
<dbReference type="Proteomes" id="UP000024635">
    <property type="component" value="Unassembled WGS sequence"/>
</dbReference>
<dbReference type="PANTHER" id="PTHR37971">
    <property type="entry name" value="ANTIBACTERIAL FACTOR-RELATED PEPTIDE 1-RELATED"/>
    <property type="match status" value="1"/>
</dbReference>
<evidence type="ECO:0000256" key="1">
    <source>
        <dbReference type="SAM" id="SignalP"/>
    </source>
</evidence>
<reference evidence="3" key="1">
    <citation type="journal article" date="2015" name="Nat. Genet.">
        <title>The genome and transcriptome of the zoonotic hookworm Ancylostoma ceylanicum identify infection-specific gene families.</title>
        <authorList>
            <person name="Schwarz E.M."/>
            <person name="Hu Y."/>
            <person name="Antoshechkin I."/>
            <person name="Miller M.M."/>
            <person name="Sternberg P.W."/>
            <person name="Aroian R.V."/>
        </authorList>
    </citation>
    <scope>NUCLEOTIDE SEQUENCE</scope>
    <source>
        <strain evidence="3">HY135</strain>
    </source>
</reference>
<organism evidence="2 3">
    <name type="scientific">Ancylostoma ceylanicum</name>
    <dbReference type="NCBI Taxonomy" id="53326"/>
    <lineage>
        <taxon>Eukaryota</taxon>
        <taxon>Metazoa</taxon>
        <taxon>Ecdysozoa</taxon>
        <taxon>Nematoda</taxon>
        <taxon>Chromadorea</taxon>
        <taxon>Rhabditida</taxon>
        <taxon>Rhabditina</taxon>
        <taxon>Rhabditomorpha</taxon>
        <taxon>Strongyloidea</taxon>
        <taxon>Ancylostomatidae</taxon>
        <taxon>Ancylostomatinae</taxon>
        <taxon>Ancylostoma</taxon>
    </lineage>
</organism>
<evidence type="ECO:0000313" key="2">
    <source>
        <dbReference type="EMBL" id="EYB81641.1"/>
    </source>
</evidence>
<dbReference type="GO" id="GO:0098542">
    <property type="term" value="P:defense response to other organism"/>
    <property type="evidence" value="ECO:0007669"/>
    <property type="project" value="InterPro"/>
</dbReference>